<evidence type="ECO:0000313" key="2">
    <source>
        <dbReference type="Proteomes" id="UP000799444"/>
    </source>
</evidence>
<name>A0A9P4R1G4_9PLEO</name>
<proteinExistence type="predicted"/>
<dbReference type="EMBL" id="ML996114">
    <property type="protein sequence ID" value="KAF2737673.1"/>
    <property type="molecule type" value="Genomic_DNA"/>
</dbReference>
<dbReference type="OrthoDB" id="2099276at2759"/>
<dbReference type="PANTHER" id="PTHR42085">
    <property type="entry name" value="F-BOX DOMAIN-CONTAINING PROTEIN"/>
    <property type="match status" value="1"/>
</dbReference>
<reference evidence="1" key="1">
    <citation type="journal article" date="2020" name="Stud. Mycol.">
        <title>101 Dothideomycetes genomes: a test case for predicting lifestyles and emergence of pathogens.</title>
        <authorList>
            <person name="Haridas S."/>
            <person name="Albert R."/>
            <person name="Binder M."/>
            <person name="Bloem J."/>
            <person name="Labutti K."/>
            <person name="Salamov A."/>
            <person name="Andreopoulos B."/>
            <person name="Baker S."/>
            <person name="Barry K."/>
            <person name="Bills G."/>
            <person name="Bluhm B."/>
            <person name="Cannon C."/>
            <person name="Castanera R."/>
            <person name="Culley D."/>
            <person name="Daum C."/>
            <person name="Ezra D."/>
            <person name="Gonzalez J."/>
            <person name="Henrissat B."/>
            <person name="Kuo A."/>
            <person name="Liang C."/>
            <person name="Lipzen A."/>
            <person name="Lutzoni F."/>
            <person name="Magnuson J."/>
            <person name="Mondo S."/>
            <person name="Nolan M."/>
            <person name="Ohm R."/>
            <person name="Pangilinan J."/>
            <person name="Park H.-J."/>
            <person name="Ramirez L."/>
            <person name="Alfaro M."/>
            <person name="Sun H."/>
            <person name="Tritt A."/>
            <person name="Yoshinaga Y."/>
            <person name="Zwiers L.-H."/>
            <person name="Turgeon B."/>
            <person name="Goodwin S."/>
            <person name="Spatafora J."/>
            <person name="Crous P."/>
            <person name="Grigoriev I."/>
        </authorList>
    </citation>
    <scope>NUCLEOTIDE SEQUENCE</scope>
    <source>
        <strain evidence="1">CBS 125425</strain>
    </source>
</reference>
<evidence type="ECO:0000313" key="1">
    <source>
        <dbReference type="EMBL" id="KAF2737673.1"/>
    </source>
</evidence>
<sequence length="667" mass="77480">MRQPRIRDYFNSSSKQSTPPRASFLHLPYPIRRKIYDYTNPVGNLIDLNYTNLKVYPRDCYPDKFWTCCRTCSHFDYSVRSIEIDGTFVWEADYDEDACSMSWTECACVQPPFSLVFTSKQISREVLDLIYRGNAWRVSQAGPNGLRGLYTIPSTSLSKIKSLSIRLGEDVVFQHDPYPYKHPNIPAPISIGTKVGRDAVAQWDVLVKRLAHAMEPEQLELSLTFVTIDLDSARAILKPMEQLLPLAECGIWAAVLSRREYRELVSAVPIHQESPLRDQLRYCAQGRTLTDLLASTAKKRIHRFQEHQRGFRFADLPKELRLQILEKTDLVSAKPIQWHPKKSEKKPHKCNCLATLGGEIWEETGCVCDLAKWPDYLLTFEEYNEEYNDNFYSWLPTANTCCGRCKPDDEFHVCFCPQGKFGFSTTCRCRASRHSLFSVSRQVRQDTIQTYYSRNKIVVTPYGAPNLRREQYYNFRPPRDYSSYPRTELSRYLSSLPSGALSHIRWLEWVVPLFKAVVSPRFPGLLGPVWYDHHFTNNRLGRDTNATAWFDYLDTVDLMQHAMNTSNLTLTIDFTTISHDPSLSTIRSDQRHFFYVLAPIRKLKLKDCFIYVRNGFWENTASDERRMEKELESFVMGPDYDSKKRGKPQRKEDRWLCACGEESCSHS</sequence>
<protein>
    <submittedName>
        <fullName evidence="1">Uncharacterized protein</fullName>
    </submittedName>
</protein>
<organism evidence="1 2">
    <name type="scientific">Polyplosphaeria fusca</name>
    <dbReference type="NCBI Taxonomy" id="682080"/>
    <lineage>
        <taxon>Eukaryota</taxon>
        <taxon>Fungi</taxon>
        <taxon>Dikarya</taxon>
        <taxon>Ascomycota</taxon>
        <taxon>Pezizomycotina</taxon>
        <taxon>Dothideomycetes</taxon>
        <taxon>Pleosporomycetidae</taxon>
        <taxon>Pleosporales</taxon>
        <taxon>Tetraplosphaeriaceae</taxon>
        <taxon>Polyplosphaeria</taxon>
    </lineage>
</organism>
<dbReference type="PANTHER" id="PTHR42085:SF6">
    <property type="entry name" value="F-BOX DOMAIN-CONTAINING PROTEIN"/>
    <property type="match status" value="1"/>
</dbReference>
<dbReference type="InterPro" id="IPR038883">
    <property type="entry name" value="AN11006-like"/>
</dbReference>
<dbReference type="Proteomes" id="UP000799444">
    <property type="component" value="Unassembled WGS sequence"/>
</dbReference>
<dbReference type="AlphaFoldDB" id="A0A9P4R1G4"/>
<gene>
    <name evidence="1" type="ORF">EJ04DRAFT_574410</name>
</gene>
<accession>A0A9P4R1G4</accession>
<keyword evidence="2" id="KW-1185">Reference proteome</keyword>
<comment type="caution">
    <text evidence="1">The sequence shown here is derived from an EMBL/GenBank/DDBJ whole genome shotgun (WGS) entry which is preliminary data.</text>
</comment>